<dbReference type="EMBL" id="MG011690">
    <property type="protein sequence ID" value="AVK76235.1"/>
    <property type="molecule type" value="Genomic_DNA"/>
</dbReference>
<organism evidence="2">
    <name type="scientific">Pandoravirus neocaledonia</name>
    <dbReference type="NCBI Taxonomy" id="2107708"/>
    <lineage>
        <taxon>Viruses</taxon>
        <taxon>Pandoravirus</taxon>
    </lineage>
</organism>
<feature type="compositionally biased region" description="Acidic residues" evidence="1">
    <location>
        <begin position="661"/>
        <end position="676"/>
    </location>
</feature>
<dbReference type="KEGG" id="vg:36842948"/>
<accession>A0A2U7UD01</accession>
<dbReference type="InterPro" id="IPR043909">
    <property type="entry name" value="DUF5768"/>
</dbReference>
<gene>
    <name evidence="2" type="ORF">pneo_cds_628</name>
</gene>
<evidence type="ECO:0000256" key="1">
    <source>
        <dbReference type="SAM" id="MobiDB-lite"/>
    </source>
</evidence>
<sequence length="796" mass="87209">MQQHQPRQHQDAPSDQANIAYGEDRATLVLASSTATPAQTDVVPRERRDTDMRGLDGFARVLSRLAQERRAEYPEYYCANLKENHSVHDQTTDTAHLRALCGNVCREWEDAVRQHASPRCDVKGLNLCISAVERLGLSVHSVETDATKKDGDPLFPKIKQCSRLRPPGPRDDDGHAECADDTGRLGCIGRNDRTCEGTDCESVGRPTDDPQSMGTSRNDGGTSARIVLTCSRPLACGDPSRENGQTTVRLALKVCIGTGDQPWATAGSVVDMETGVIIPVGCTLVCHLPPEQGKSRRSTIPMKRRRLADFLASGKRTWRAFAEQRYARLRCVPGALTRHGWTVRETVHMPWSWSATVPPNAEYDERSLVLRREDVPVSVALFLLRGRLVIVPGGATGHYDATPYDVPGVFAADPIDAAFYSERDVNSGGRCDAPFYGTHRTLRTECARQRARLVGMGLVSPLVLMGRQDRFCERTNIAAARDDRYDFEFLRPVFASRAVVHGDLDRLPDMIERHIAQSVFGEYGPVEDATGRHLNGGTCDDLVSEALASGRLSAGLAYIATVSCKMYESLIDPFDAPMVDAAPRLIVNWRGQFEPTYVVRAKTKKRLPLIMSAAIALQSNGCGGAYVAISVPTSRVGSVIDRTEGAPSCRGPRYALWPPTDDSDDHSEEEEDEEGDKDVNGNRAPDGVNDRHHGERGGGHLADDGAEIDGAVWRGLIARCADNLVAHPHDLHPTLALALETERSRAFRVCFVPWDYSTSEQNTGDVRPLTAWVLGRVAEILAAFDASVAALCASWQ</sequence>
<dbReference type="RefSeq" id="YP_009482238.1">
    <property type="nucleotide sequence ID" value="NC_037666.1"/>
</dbReference>
<dbReference type="Pfam" id="PF19072">
    <property type="entry name" value="DUF5768"/>
    <property type="match status" value="1"/>
</dbReference>
<evidence type="ECO:0000313" key="2">
    <source>
        <dbReference type="EMBL" id="AVK76235.1"/>
    </source>
</evidence>
<feature type="region of interest" description="Disordered" evidence="1">
    <location>
        <begin position="30"/>
        <end position="49"/>
    </location>
</feature>
<dbReference type="Proteomes" id="UP000249287">
    <property type="component" value="Segment"/>
</dbReference>
<protein>
    <submittedName>
        <fullName evidence="2">Uncharacterized protein</fullName>
    </submittedName>
</protein>
<reference evidence="2" key="1">
    <citation type="journal article" date="2018" name="Nat. Commun.">
        <title>Diversity and evolution of the emerging Pandoraviridae family.</title>
        <authorList>
            <person name="Legendre M."/>
            <person name="Fabre E."/>
            <person name="Poirot O."/>
            <person name="Jeudy S."/>
            <person name="Lartigue A."/>
            <person name="Alempic J.M."/>
            <person name="Beucher L."/>
            <person name="Philippe N."/>
            <person name="Bertaux L."/>
            <person name="Christo-Foroux E."/>
            <person name="Labadie K."/>
            <person name="Coute Y."/>
            <person name="Abergel C."/>
            <person name="Claverie J.M."/>
        </authorList>
    </citation>
    <scope>NUCLEOTIDE SEQUENCE [LARGE SCALE GENOMIC DNA]</scope>
    <source>
        <strain evidence="2">Neocaledonia</strain>
    </source>
</reference>
<feature type="compositionally biased region" description="Polar residues" evidence="1">
    <location>
        <begin position="1"/>
        <end position="17"/>
    </location>
</feature>
<feature type="compositionally biased region" description="Polar residues" evidence="1">
    <location>
        <begin position="30"/>
        <end position="39"/>
    </location>
</feature>
<name>A0A2U7UD01_9VIRU</name>
<feature type="compositionally biased region" description="Basic and acidic residues" evidence="1">
    <location>
        <begin position="688"/>
        <end position="703"/>
    </location>
</feature>
<proteinExistence type="predicted"/>
<feature type="region of interest" description="Disordered" evidence="1">
    <location>
        <begin position="641"/>
        <end position="704"/>
    </location>
</feature>
<feature type="compositionally biased region" description="Polar residues" evidence="1">
    <location>
        <begin position="209"/>
        <end position="221"/>
    </location>
</feature>
<dbReference type="GeneID" id="36842948"/>
<feature type="region of interest" description="Disordered" evidence="1">
    <location>
        <begin position="199"/>
        <end position="222"/>
    </location>
</feature>
<feature type="region of interest" description="Disordered" evidence="1">
    <location>
        <begin position="1"/>
        <end position="23"/>
    </location>
</feature>